<dbReference type="Gene3D" id="1.10.287.110">
    <property type="entry name" value="DnaJ domain"/>
    <property type="match status" value="1"/>
</dbReference>
<dbReference type="InterPro" id="IPR036869">
    <property type="entry name" value="J_dom_sf"/>
</dbReference>
<protein>
    <recommendedName>
        <fullName evidence="2">J domain-containing protein</fullName>
    </recommendedName>
</protein>
<dbReference type="PRINTS" id="PR00625">
    <property type="entry name" value="JDOMAIN"/>
</dbReference>
<dbReference type="Proteomes" id="UP000616885">
    <property type="component" value="Unassembled WGS sequence"/>
</dbReference>
<evidence type="ECO:0000313" key="4">
    <source>
        <dbReference type="Proteomes" id="UP000616885"/>
    </source>
</evidence>
<evidence type="ECO:0000256" key="1">
    <source>
        <dbReference type="SAM" id="MobiDB-lite"/>
    </source>
</evidence>
<dbReference type="PANTHER" id="PTHR24074">
    <property type="entry name" value="CO-CHAPERONE PROTEIN DJLA"/>
    <property type="match status" value="1"/>
</dbReference>
<feature type="compositionally biased region" description="Basic residues" evidence="1">
    <location>
        <begin position="132"/>
        <end position="146"/>
    </location>
</feature>
<dbReference type="PROSITE" id="PS50076">
    <property type="entry name" value="DNAJ_2"/>
    <property type="match status" value="1"/>
</dbReference>
<dbReference type="InterPro" id="IPR050817">
    <property type="entry name" value="DjlA_DnaK_co-chaperone"/>
</dbReference>
<feature type="region of interest" description="Disordered" evidence="1">
    <location>
        <begin position="61"/>
        <end position="215"/>
    </location>
</feature>
<feature type="domain" description="J" evidence="2">
    <location>
        <begin position="6"/>
        <end position="72"/>
    </location>
</feature>
<organism evidence="3 4">
    <name type="scientific">Bionectria ochroleuca</name>
    <name type="common">Gliocladium roseum</name>
    <dbReference type="NCBI Taxonomy" id="29856"/>
    <lineage>
        <taxon>Eukaryota</taxon>
        <taxon>Fungi</taxon>
        <taxon>Dikarya</taxon>
        <taxon>Ascomycota</taxon>
        <taxon>Pezizomycotina</taxon>
        <taxon>Sordariomycetes</taxon>
        <taxon>Hypocreomycetidae</taxon>
        <taxon>Hypocreales</taxon>
        <taxon>Bionectriaceae</taxon>
        <taxon>Clonostachys</taxon>
    </lineage>
</organism>
<feature type="compositionally biased region" description="Basic and acidic residues" evidence="1">
    <location>
        <begin position="61"/>
        <end position="72"/>
    </location>
</feature>
<dbReference type="SUPFAM" id="SSF46565">
    <property type="entry name" value="Chaperone J-domain"/>
    <property type="match status" value="1"/>
</dbReference>
<dbReference type="InterPro" id="IPR001623">
    <property type="entry name" value="DnaJ_domain"/>
</dbReference>
<name>A0A8H7NNQ7_BIOOC</name>
<dbReference type="SMART" id="SM00271">
    <property type="entry name" value="DnaJ"/>
    <property type="match status" value="1"/>
</dbReference>
<dbReference type="AlphaFoldDB" id="A0A8H7NNQ7"/>
<dbReference type="Pfam" id="PF00226">
    <property type="entry name" value="DnaJ"/>
    <property type="match status" value="1"/>
</dbReference>
<dbReference type="EMBL" id="JADCTT010000001">
    <property type="protein sequence ID" value="KAF9759452.1"/>
    <property type="molecule type" value="Genomic_DNA"/>
</dbReference>
<gene>
    <name evidence="3" type="ORF">IM811_001146</name>
</gene>
<reference evidence="3" key="1">
    <citation type="submission" date="2020-10" db="EMBL/GenBank/DDBJ databases">
        <title>High-Quality Genome Resource of Clonostachys rosea strain S41 by Oxford Nanopore Long-Read Sequencing.</title>
        <authorList>
            <person name="Wang H."/>
        </authorList>
    </citation>
    <scope>NUCLEOTIDE SEQUENCE</scope>
    <source>
        <strain evidence="3">S41</strain>
    </source>
</reference>
<proteinExistence type="predicted"/>
<comment type="caution">
    <text evidence="3">The sequence shown here is derived from an EMBL/GenBank/DDBJ whole genome shotgun (WGS) entry which is preliminary data.</text>
</comment>
<sequence>MNSTQDYYADLDLPPDADVTDIKKQYRKLALKYHPDRNPGREQEVNSKFLVIQAAHDILTDPQKKAKYDATRTRSGAGRYASSSGVKGNPWSDVSQQYPVPPRRRNDHAPRTNPSRGAERWNTRFSAGVPRPRNRMPRTLKRRKTSQQHLNKCETTRPKLVIRATKEPAAHQGRHPQRRPGASLRGAVQRTRSGLARPERRDIIRVGRQMEMSPQ</sequence>
<dbReference type="FunFam" id="1.10.287.110:FF:000096">
    <property type="entry name" value="DnaJ domain protein"/>
    <property type="match status" value="1"/>
</dbReference>
<evidence type="ECO:0000313" key="3">
    <source>
        <dbReference type="EMBL" id="KAF9759452.1"/>
    </source>
</evidence>
<dbReference type="CDD" id="cd06257">
    <property type="entry name" value="DnaJ"/>
    <property type="match status" value="1"/>
</dbReference>
<evidence type="ECO:0000259" key="2">
    <source>
        <dbReference type="PROSITE" id="PS50076"/>
    </source>
</evidence>
<feature type="compositionally biased region" description="Low complexity" evidence="1">
    <location>
        <begin position="74"/>
        <end position="85"/>
    </location>
</feature>
<accession>A0A8H7NNQ7</accession>